<feature type="non-terminal residue" evidence="1">
    <location>
        <position position="1"/>
    </location>
</feature>
<accession>A0A9D3YNF8</accession>
<organism evidence="1 2">
    <name type="scientific">Dreissena polymorpha</name>
    <name type="common">Zebra mussel</name>
    <name type="synonym">Mytilus polymorpha</name>
    <dbReference type="NCBI Taxonomy" id="45954"/>
    <lineage>
        <taxon>Eukaryota</taxon>
        <taxon>Metazoa</taxon>
        <taxon>Spiralia</taxon>
        <taxon>Lophotrochozoa</taxon>
        <taxon>Mollusca</taxon>
        <taxon>Bivalvia</taxon>
        <taxon>Autobranchia</taxon>
        <taxon>Heteroconchia</taxon>
        <taxon>Euheterodonta</taxon>
        <taxon>Imparidentia</taxon>
        <taxon>Neoheterodontei</taxon>
        <taxon>Myida</taxon>
        <taxon>Dreissenoidea</taxon>
        <taxon>Dreissenidae</taxon>
        <taxon>Dreissena</taxon>
    </lineage>
</organism>
<reference evidence="1" key="1">
    <citation type="journal article" date="2019" name="bioRxiv">
        <title>The Genome of the Zebra Mussel, Dreissena polymorpha: A Resource for Invasive Species Research.</title>
        <authorList>
            <person name="McCartney M.A."/>
            <person name="Auch B."/>
            <person name="Kono T."/>
            <person name="Mallez S."/>
            <person name="Zhang Y."/>
            <person name="Obille A."/>
            <person name="Becker A."/>
            <person name="Abrahante J.E."/>
            <person name="Garbe J."/>
            <person name="Badalamenti J.P."/>
            <person name="Herman A."/>
            <person name="Mangelson H."/>
            <person name="Liachko I."/>
            <person name="Sullivan S."/>
            <person name="Sone E.D."/>
            <person name="Koren S."/>
            <person name="Silverstein K.A.T."/>
            <person name="Beckman K.B."/>
            <person name="Gohl D.M."/>
        </authorList>
    </citation>
    <scope>NUCLEOTIDE SEQUENCE</scope>
    <source>
        <strain evidence="1">Duluth1</strain>
        <tissue evidence="1">Whole animal</tissue>
    </source>
</reference>
<reference evidence="1" key="2">
    <citation type="submission" date="2020-11" db="EMBL/GenBank/DDBJ databases">
        <authorList>
            <person name="McCartney M.A."/>
            <person name="Auch B."/>
            <person name="Kono T."/>
            <person name="Mallez S."/>
            <person name="Becker A."/>
            <person name="Gohl D.M."/>
            <person name="Silverstein K.A.T."/>
            <person name="Koren S."/>
            <person name="Bechman K.B."/>
            <person name="Herman A."/>
            <person name="Abrahante J.E."/>
            <person name="Garbe J."/>
        </authorList>
    </citation>
    <scope>NUCLEOTIDE SEQUENCE</scope>
    <source>
        <strain evidence="1">Duluth1</strain>
        <tissue evidence="1">Whole animal</tissue>
    </source>
</reference>
<protein>
    <submittedName>
        <fullName evidence="1">Uncharacterized protein</fullName>
    </submittedName>
</protein>
<dbReference type="EMBL" id="JAIWYP010000015">
    <property type="protein sequence ID" value="KAH3704039.1"/>
    <property type="molecule type" value="Genomic_DNA"/>
</dbReference>
<keyword evidence="2" id="KW-1185">Reference proteome</keyword>
<dbReference type="Proteomes" id="UP000828390">
    <property type="component" value="Unassembled WGS sequence"/>
</dbReference>
<dbReference type="AlphaFoldDB" id="A0A9D3YNF8"/>
<evidence type="ECO:0000313" key="1">
    <source>
        <dbReference type="EMBL" id="KAH3704039.1"/>
    </source>
</evidence>
<gene>
    <name evidence="1" type="ORF">DPMN_079094</name>
</gene>
<name>A0A9D3YNF8_DREPO</name>
<proteinExistence type="predicted"/>
<comment type="caution">
    <text evidence="1">The sequence shown here is derived from an EMBL/GenBank/DDBJ whole genome shotgun (WGS) entry which is preliminary data.</text>
</comment>
<sequence>MPVTVNALFESEKGFHDKSKHNSCGRAKNRTPKSHFQQYFSHPPGHGFNGVMDMVALHILVTITKKCRISLGRFIVQVGEDLGRFIVQGEICNPGRGRFVVQIYSPGRIYSPCKGRFVVHIC</sequence>
<evidence type="ECO:0000313" key="2">
    <source>
        <dbReference type="Proteomes" id="UP000828390"/>
    </source>
</evidence>